<comment type="subcellular location">
    <subcellularLocation>
        <location evidence="1 7">Cell membrane</location>
        <topology evidence="1 7">Multi-pass membrane protein</topology>
    </subcellularLocation>
</comment>
<comment type="similarity">
    <text evidence="2 7">Belongs to the DedA family.</text>
</comment>
<dbReference type="PANTHER" id="PTHR30353:SF11">
    <property type="entry name" value="INNER MEMBRANE PROTEIN YQJA"/>
    <property type="match status" value="1"/>
</dbReference>
<evidence type="ECO:0000256" key="5">
    <source>
        <dbReference type="ARBA" id="ARBA00022989"/>
    </source>
</evidence>
<dbReference type="PANTHER" id="PTHR30353">
    <property type="entry name" value="INNER MEMBRANE PROTEIN DEDA-RELATED"/>
    <property type="match status" value="1"/>
</dbReference>
<keyword evidence="5 7" id="KW-1133">Transmembrane helix</keyword>
<keyword evidence="6 7" id="KW-0472">Membrane</keyword>
<dbReference type="Proteomes" id="UP000240481">
    <property type="component" value="Unassembled WGS sequence"/>
</dbReference>
<accession>A0A0J8Y1J7</accession>
<evidence type="ECO:0000256" key="1">
    <source>
        <dbReference type="ARBA" id="ARBA00004651"/>
    </source>
</evidence>
<dbReference type="OrthoDB" id="13976at2"/>
<feature type="transmembrane region" description="Helical" evidence="7">
    <location>
        <begin position="156"/>
        <end position="176"/>
    </location>
</feature>
<keyword evidence="10" id="KW-1185">Reference proteome</keyword>
<evidence type="ECO:0000259" key="8">
    <source>
        <dbReference type="Pfam" id="PF09335"/>
    </source>
</evidence>
<evidence type="ECO:0000256" key="3">
    <source>
        <dbReference type="ARBA" id="ARBA00022475"/>
    </source>
</evidence>
<dbReference type="InterPro" id="IPR032816">
    <property type="entry name" value="VTT_dom"/>
</dbReference>
<keyword evidence="4 7" id="KW-0812">Transmembrane</keyword>
<evidence type="ECO:0000256" key="7">
    <source>
        <dbReference type="RuleBase" id="RU367016"/>
    </source>
</evidence>
<organism evidence="9 10">
    <name type="scientific">Photobacterium swingsii</name>
    <dbReference type="NCBI Taxonomy" id="680026"/>
    <lineage>
        <taxon>Bacteria</taxon>
        <taxon>Pseudomonadati</taxon>
        <taxon>Pseudomonadota</taxon>
        <taxon>Gammaproteobacteria</taxon>
        <taxon>Vibrionales</taxon>
        <taxon>Vibrionaceae</taxon>
        <taxon>Photobacterium</taxon>
    </lineage>
</organism>
<dbReference type="Pfam" id="PF09335">
    <property type="entry name" value="VTT_dom"/>
    <property type="match status" value="1"/>
</dbReference>
<gene>
    <name evidence="9" type="ORF">C9I94_09250</name>
</gene>
<dbReference type="InterPro" id="IPR032818">
    <property type="entry name" value="DedA-like"/>
</dbReference>
<evidence type="ECO:0000256" key="4">
    <source>
        <dbReference type="ARBA" id="ARBA00022692"/>
    </source>
</evidence>
<sequence length="225" mass="24708">MFEATQEVLVAIWHQDFSVLLAPGSAILIYILVTLFIGLESSFLPAAPLPCDSIVVLTGTLAAVGVLNPVIAFPLLIVAASIGSWLAYSQGRWLNRLPIVQSWLDKIPDASMRTVDTLLTRHGLIALFSARFIPGVRCVLPMAMGMRAQEMPRFHYFSWLSATMWVSLLCGIGFLLPSLPEPISRLATMALMAAPVITLCLAILSFITWRARQAMCRLKPIQKDA</sequence>
<protein>
    <submittedName>
        <fullName evidence="9">DedA family protein</fullName>
    </submittedName>
</protein>
<dbReference type="STRING" id="680026.AB733_05115"/>
<evidence type="ECO:0000256" key="6">
    <source>
        <dbReference type="ARBA" id="ARBA00023136"/>
    </source>
</evidence>
<reference evidence="9 10" key="1">
    <citation type="submission" date="2018-01" db="EMBL/GenBank/DDBJ databases">
        <title>Whole genome sequencing of Histamine producing bacteria.</title>
        <authorList>
            <person name="Butler K."/>
        </authorList>
    </citation>
    <scope>NUCLEOTIDE SEQUENCE [LARGE SCALE GENOMIC DNA]</scope>
    <source>
        <strain evidence="9 10">DSM 24669</strain>
    </source>
</reference>
<feature type="transmembrane region" description="Helical" evidence="7">
    <location>
        <begin position="70"/>
        <end position="88"/>
    </location>
</feature>
<name>A0A0J8Y1J7_9GAMM</name>
<dbReference type="GO" id="GO:0005886">
    <property type="term" value="C:plasma membrane"/>
    <property type="evidence" value="ECO:0007669"/>
    <property type="project" value="UniProtKB-SubCell"/>
</dbReference>
<feature type="transmembrane region" description="Helical" evidence="7">
    <location>
        <begin position="188"/>
        <end position="209"/>
    </location>
</feature>
<feature type="transmembrane region" description="Helical" evidence="7">
    <location>
        <begin position="20"/>
        <end position="39"/>
    </location>
</feature>
<evidence type="ECO:0000256" key="2">
    <source>
        <dbReference type="ARBA" id="ARBA00010792"/>
    </source>
</evidence>
<dbReference type="RefSeq" id="WP_048897794.1">
    <property type="nucleotide sequence ID" value="NZ_AP024853.1"/>
</dbReference>
<evidence type="ECO:0000313" key="10">
    <source>
        <dbReference type="Proteomes" id="UP000240481"/>
    </source>
</evidence>
<dbReference type="AlphaFoldDB" id="A0A0J8Y1J7"/>
<proteinExistence type="inferred from homology"/>
<feature type="domain" description="VTT" evidence="8">
    <location>
        <begin position="60"/>
        <end position="173"/>
    </location>
</feature>
<evidence type="ECO:0000313" key="9">
    <source>
        <dbReference type="EMBL" id="PSW24986.1"/>
    </source>
</evidence>
<comment type="caution">
    <text evidence="9">The sequence shown here is derived from an EMBL/GenBank/DDBJ whole genome shotgun (WGS) entry which is preliminary data.</text>
</comment>
<keyword evidence="3 7" id="KW-1003">Cell membrane</keyword>
<dbReference type="EMBL" id="PYLZ01000004">
    <property type="protein sequence ID" value="PSW24986.1"/>
    <property type="molecule type" value="Genomic_DNA"/>
</dbReference>